<name>A0A8J6T5X9_9DELT</name>
<dbReference type="GO" id="GO:0016020">
    <property type="term" value="C:membrane"/>
    <property type="evidence" value="ECO:0007669"/>
    <property type="project" value="TreeGrafter"/>
</dbReference>
<feature type="repeat" description="TPR" evidence="7">
    <location>
        <begin position="387"/>
        <end position="420"/>
    </location>
</feature>
<dbReference type="Gene3D" id="3.30.2010.10">
    <property type="entry name" value="Metalloproteases ('zincins'), catalytic domain"/>
    <property type="match status" value="1"/>
</dbReference>
<keyword evidence="3" id="KW-0479">Metal-binding</keyword>
<keyword evidence="7" id="KW-0802">TPR repeat</keyword>
<keyword evidence="5" id="KW-0862">Zinc</keyword>
<dbReference type="Pfam" id="PF13181">
    <property type="entry name" value="TPR_8"/>
    <property type="match status" value="1"/>
</dbReference>
<dbReference type="EMBL" id="JACNJD010000352">
    <property type="protein sequence ID" value="MBC8179152.1"/>
    <property type="molecule type" value="Genomic_DNA"/>
</dbReference>
<feature type="repeat" description="TPR" evidence="7">
    <location>
        <begin position="319"/>
        <end position="352"/>
    </location>
</feature>
<dbReference type="GO" id="GO:0051603">
    <property type="term" value="P:proteolysis involved in protein catabolic process"/>
    <property type="evidence" value="ECO:0007669"/>
    <property type="project" value="TreeGrafter"/>
</dbReference>
<keyword evidence="6 9" id="KW-0482">Metalloprotease</keyword>
<evidence type="ECO:0000256" key="5">
    <source>
        <dbReference type="ARBA" id="ARBA00022833"/>
    </source>
</evidence>
<dbReference type="PANTHER" id="PTHR22726">
    <property type="entry name" value="METALLOENDOPEPTIDASE OMA1"/>
    <property type="match status" value="1"/>
</dbReference>
<evidence type="ECO:0000256" key="1">
    <source>
        <dbReference type="ARBA" id="ARBA00001947"/>
    </source>
</evidence>
<comment type="cofactor">
    <cofactor evidence="1">
        <name>Zn(2+)</name>
        <dbReference type="ChEBI" id="CHEBI:29105"/>
    </cofactor>
</comment>
<evidence type="ECO:0000256" key="4">
    <source>
        <dbReference type="ARBA" id="ARBA00022801"/>
    </source>
</evidence>
<accession>A0A8J6T5X9</accession>
<evidence type="ECO:0000313" key="10">
    <source>
        <dbReference type="Proteomes" id="UP000650524"/>
    </source>
</evidence>
<evidence type="ECO:0000256" key="2">
    <source>
        <dbReference type="ARBA" id="ARBA00022670"/>
    </source>
</evidence>
<keyword evidence="4" id="KW-0378">Hydrolase</keyword>
<dbReference type="InterPro" id="IPR051156">
    <property type="entry name" value="Mito/Outer_Membr_Metalloprot"/>
</dbReference>
<organism evidence="9 10">
    <name type="scientific">Candidatus Desulfacyla euxinica</name>
    <dbReference type="NCBI Taxonomy" id="2841693"/>
    <lineage>
        <taxon>Bacteria</taxon>
        <taxon>Deltaproteobacteria</taxon>
        <taxon>Candidatus Desulfacyla</taxon>
    </lineage>
</organism>
<evidence type="ECO:0000259" key="8">
    <source>
        <dbReference type="Pfam" id="PF01435"/>
    </source>
</evidence>
<dbReference type="PANTHER" id="PTHR22726:SF1">
    <property type="entry name" value="METALLOENDOPEPTIDASE OMA1, MITOCHONDRIAL"/>
    <property type="match status" value="1"/>
</dbReference>
<dbReference type="Pfam" id="PF14559">
    <property type="entry name" value="TPR_19"/>
    <property type="match status" value="1"/>
</dbReference>
<dbReference type="GO" id="GO:0046872">
    <property type="term" value="F:metal ion binding"/>
    <property type="evidence" value="ECO:0007669"/>
    <property type="project" value="UniProtKB-KW"/>
</dbReference>
<comment type="caution">
    <text evidence="9">The sequence shown here is derived from an EMBL/GenBank/DDBJ whole genome shotgun (WGS) entry which is preliminary data.</text>
</comment>
<dbReference type="CDD" id="cd07333">
    <property type="entry name" value="M48C_bepA_like"/>
    <property type="match status" value="1"/>
</dbReference>
<dbReference type="SMART" id="SM00028">
    <property type="entry name" value="TPR"/>
    <property type="match status" value="4"/>
</dbReference>
<feature type="repeat" description="TPR" evidence="7">
    <location>
        <begin position="353"/>
        <end position="386"/>
    </location>
</feature>
<reference evidence="9 10" key="1">
    <citation type="submission" date="2020-08" db="EMBL/GenBank/DDBJ databases">
        <title>Bridging the membrane lipid divide: bacteria of the FCB group superphylum have the potential to synthesize archaeal ether lipids.</title>
        <authorList>
            <person name="Villanueva L."/>
            <person name="Von Meijenfeldt F.A.B."/>
            <person name="Westbye A.B."/>
            <person name="Yadav S."/>
            <person name="Hopmans E.C."/>
            <person name="Dutilh B.E."/>
            <person name="Sinninghe Damste J.S."/>
        </authorList>
    </citation>
    <scope>NUCLEOTIDE SEQUENCE [LARGE SCALE GENOMIC DNA]</scope>
    <source>
        <strain evidence="9">NIOZ-UU27</strain>
    </source>
</reference>
<dbReference type="PROSITE" id="PS50293">
    <property type="entry name" value="TPR_REGION"/>
    <property type="match status" value="1"/>
</dbReference>
<protein>
    <submittedName>
        <fullName evidence="9">M48 family metalloprotease</fullName>
    </submittedName>
</protein>
<dbReference type="Gene3D" id="1.25.40.10">
    <property type="entry name" value="Tetratricopeptide repeat domain"/>
    <property type="match status" value="1"/>
</dbReference>
<dbReference type="PROSITE" id="PS50005">
    <property type="entry name" value="TPR"/>
    <property type="match status" value="3"/>
</dbReference>
<dbReference type="InterPro" id="IPR019734">
    <property type="entry name" value="TPR_rpt"/>
</dbReference>
<evidence type="ECO:0000313" key="9">
    <source>
        <dbReference type="EMBL" id="MBC8179152.1"/>
    </source>
</evidence>
<sequence>MQDAGCRMQDTGAHSSPCAMRLLPRALRRLITLICALTFLLCASPPLIRDVSAISIEDERKMGEEFLAQALAHFQLVQDPFANQFINDLGHYLLAPLETKNFPFQFYIIKDNTLNAFAAPGGHIFIFSGLIEAMDDIDELAAVICHEIGHISARHLSKRIEQSKNIGIATLAGILAAMLIGGEAAAPIISGTLAAGMQAQLHFSREDERQADQLSYKYMEPASFDPAGMVRALNKIQKGSWLGTGKIPAYLLTHPTGPERMSNLEASITGYTARPLSKEAALLKSRFSAFKTVIGASTLDSRDAQRLFDRELEASPDNPLPHFGLGIVYMEEGRYDEAIRELEKALQGKPDFIPILRTLGEAYQMNGQDQKALKVLNRALELHHRDVATLYLLGITYENLGKTDKALPIFRRLSYLKPVRIDVYFHLGLCYGRENKLALAHYNFGRYFRILGQITKAQFHFQKAKALAGNNPVLQKKITREIEGLGQIKPKDTYPEL</sequence>
<dbReference type="GO" id="GO:0004222">
    <property type="term" value="F:metalloendopeptidase activity"/>
    <property type="evidence" value="ECO:0007669"/>
    <property type="project" value="InterPro"/>
</dbReference>
<dbReference type="InterPro" id="IPR011990">
    <property type="entry name" value="TPR-like_helical_dom_sf"/>
</dbReference>
<dbReference type="InterPro" id="IPR001915">
    <property type="entry name" value="Peptidase_M48"/>
</dbReference>
<evidence type="ECO:0000256" key="3">
    <source>
        <dbReference type="ARBA" id="ARBA00022723"/>
    </source>
</evidence>
<dbReference type="Proteomes" id="UP000650524">
    <property type="component" value="Unassembled WGS sequence"/>
</dbReference>
<feature type="domain" description="Peptidase M48" evidence="8">
    <location>
        <begin position="87"/>
        <end position="266"/>
    </location>
</feature>
<proteinExistence type="predicted"/>
<evidence type="ECO:0000256" key="6">
    <source>
        <dbReference type="ARBA" id="ARBA00023049"/>
    </source>
</evidence>
<evidence type="ECO:0000256" key="7">
    <source>
        <dbReference type="PROSITE-ProRule" id="PRU00339"/>
    </source>
</evidence>
<dbReference type="AlphaFoldDB" id="A0A8J6T5X9"/>
<keyword evidence="2" id="KW-0645">Protease</keyword>
<dbReference type="SUPFAM" id="SSF48452">
    <property type="entry name" value="TPR-like"/>
    <property type="match status" value="1"/>
</dbReference>
<gene>
    <name evidence="9" type="ORF">H8E19_17245</name>
</gene>
<dbReference type="Pfam" id="PF01435">
    <property type="entry name" value="Peptidase_M48"/>
    <property type="match status" value="1"/>
</dbReference>